<reference evidence="2" key="1">
    <citation type="submission" date="2022-09" db="EMBL/GenBank/DDBJ databases">
        <title>The genome sequence of Tsuneonella sp. YG55.</title>
        <authorList>
            <person name="Liu Y."/>
        </authorList>
    </citation>
    <scope>NUCLEOTIDE SEQUENCE</scope>
    <source>
        <strain evidence="2">YG55</strain>
    </source>
</reference>
<dbReference type="AlphaFoldDB" id="A0A9X2W1V1"/>
<keyword evidence="3" id="KW-1185">Reference proteome</keyword>
<accession>A0A9X2W1V1</accession>
<comment type="caution">
    <text evidence="2">The sequence shown here is derived from an EMBL/GenBank/DDBJ whole genome shotgun (WGS) entry which is preliminary data.</text>
</comment>
<sequence length="43" mass="5049">METRLIIAYGLIALIALAAAWMIHRWRLRARAHRRAMRGHPLD</sequence>
<dbReference type="Proteomes" id="UP001142648">
    <property type="component" value="Unassembled WGS sequence"/>
</dbReference>
<feature type="transmembrane region" description="Helical" evidence="1">
    <location>
        <begin position="6"/>
        <end position="28"/>
    </location>
</feature>
<evidence type="ECO:0000313" key="3">
    <source>
        <dbReference type="Proteomes" id="UP001142648"/>
    </source>
</evidence>
<keyword evidence="1" id="KW-1133">Transmembrane helix</keyword>
<dbReference type="RefSeq" id="WP_259962123.1">
    <property type="nucleotide sequence ID" value="NZ_JAOAMV010000004.1"/>
</dbReference>
<name>A0A9X2W1V1_9SPHN</name>
<gene>
    <name evidence="2" type="ORF">N0B51_09670</name>
</gene>
<evidence type="ECO:0000313" key="2">
    <source>
        <dbReference type="EMBL" id="MCT2559251.1"/>
    </source>
</evidence>
<proteinExistence type="predicted"/>
<keyword evidence="1" id="KW-0472">Membrane</keyword>
<dbReference type="EMBL" id="JAOAMV010000004">
    <property type="protein sequence ID" value="MCT2559251.1"/>
    <property type="molecule type" value="Genomic_DNA"/>
</dbReference>
<organism evidence="2 3">
    <name type="scientific">Tsuneonella litorea</name>
    <dbReference type="NCBI Taxonomy" id="2976475"/>
    <lineage>
        <taxon>Bacteria</taxon>
        <taxon>Pseudomonadati</taxon>
        <taxon>Pseudomonadota</taxon>
        <taxon>Alphaproteobacteria</taxon>
        <taxon>Sphingomonadales</taxon>
        <taxon>Erythrobacteraceae</taxon>
        <taxon>Tsuneonella</taxon>
    </lineage>
</organism>
<evidence type="ECO:0000256" key="1">
    <source>
        <dbReference type="SAM" id="Phobius"/>
    </source>
</evidence>
<protein>
    <submittedName>
        <fullName evidence="2">Uncharacterized protein</fullName>
    </submittedName>
</protein>
<keyword evidence="1" id="KW-0812">Transmembrane</keyword>